<comment type="similarity">
    <text evidence="1 13">Belongs to the reverse transcriptase family. Telomerase subfamily.</text>
</comment>
<feature type="region of interest" description="Disordered" evidence="14">
    <location>
        <begin position="443"/>
        <end position="464"/>
    </location>
</feature>
<evidence type="ECO:0000313" key="16">
    <source>
        <dbReference type="EMBL" id="KAJ8466351.1"/>
    </source>
</evidence>
<evidence type="ECO:0000313" key="17">
    <source>
        <dbReference type="Proteomes" id="UP001222027"/>
    </source>
</evidence>
<feature type="compositionally biased region" description="Basic and acidic residues" evidence="14">
    <location>
        <begin position="451"/>
        <end position="462"/>
    </location>
</feature>
<feature type="domain" description="Reverse transcriptase" evidence="15">
    <location>
        <begin position="976"/>
        <end position="1341"/>
    </location>
</feature>
<dbReference type="GO" id="GO:0070034">
    <property type="term" value="F:telomerase RNA binding"/>
    <property type="evidence" value="ECO:0007669"/>
    <property type="project" value="TreeGrafter"/>
</dbReference>
<proteinExistence type="inferred from homology"/>
<evidence type="ECO:0000256" key="14">
    <source>
        <dbReference type="SAM" id="MobiDB-lite"/>
    </source>
</evidence>
<keyword evidence="11 13" id="KW-0539">Nucleus</keyword>
<dbReference type="SMART" id="SM00975">
    <property type="entry name" value="Telomerase_RBD"/>
    <property type="match status" value="1"/>
</dbReference>
<evidence type="ECO:0000256" key="5">
    <source>
        <dbReference type="ARBA" id="ARBA00022679"/>
    </source>
</evidence>
<comment type="caution">
    <text evidence="16">The sequence shown here is derived from an EMBL/GenBank/DDBJ whole genome shotgun (WGS) entry which is preliminary data.</text>
</comment>
<dbReference type="GO" id="GO:0000333">
    <property type="term" value="C:telomerase catalytic core complex"/>
    <property type="evidence" value="ECO:0007669"/>
    <property type="project" value="TreeGrafter"/>
</dbReference>
<comment type="catalytic activity">
    <reaction evidence="12 13">
        <text>DNA(n) + a 2'-deoxyribonucleoside 5'-triphosphate = DNA(n+1) + diphosphate</text>
        <dbReference type="Rhea" id="RHEA:22508"/>
        <dbReference type="Rhea" id="RHEA-COMP:17339"/>
        <dbReference type="Rhea" id="RHEA-COMP:17340"/>
        <dbReference type="ChEBI" id="CHEBI:33019"/>
        <dbReference type="ChEBI" id="CHEBI:61560"/>
        <dbReference type="ChEBI" id="CHEBI:173112"/>
        <dbReference type="EC" id="2.7.7.49"/>
    </reaction>
</comment>
<dbReference type="GO" id="GO:0046872">
    <property type="term" value="F:metal ion binding"/>
    <property type="evidence" value="ECO:0007669"/>
    <property type="project" value="UniProtKB-KW"/>
</dbReference>
<name>A0AAV8P5J3_ENSVE</name>
<keyword evidence="7 13" id="KW-0479">Metal-binding</keyword>
<evidence type="ECO:0000256" key="1">
    <source>
        <dbReference type="ARBA" id="ARBA00008001"/>
    </source>
</evidence>
<comment type="function">
    <text evidence="13">Telomerase is a ribonucleoprotein enzyme essential for the replication of chromosome termini in most eukaryotes. It elongates telomeres. It is a reverse transcriptase that adds simple sequence repeats to chromosome ends by copying a template sequence within the RNA component of the enzyme.</text>
</comment>
<evidence type="ECO:0000256" key="8">
    <source>
        <dbReference type="ARBA" id="ARBA00022842"/>
    </source>
</evidence>
<dbReference type="PANTHER" id="PTHR12066">
    <property type="entry name" value="TELOMERASE REVERSE TRANSCRIPTASE"/>
    <property type="match status" value="1"/>
</dbReference>
<dbReference type="PANTHER" id="PTHR12066:SF0">
    <property type="entry name" value="TELOMERASE REVERSE TRANSCRIPTASE"/>
    <property type="match status" value="1"/>
</dbReference>
<dbReference type="InterPro" id="IPR021891">
    <property type="entry name" value="Telomerase_RBD"/>
</dbReference>
<dbReference type="InterPro" id="IPR049139">
    <property type="entry name" value="TERT_C"/>
</dbReference>
<dbReference type="GO" id="GO:0042162">
    <property type="term" value="F:telomeric DNA binding"/>
    <property type="evidence" value="ECO:0007669"/>
    <property type="project" value="TreeGrafter"/>
</dbReference>
<dbReference type="Proteomes" id="UP001222027">
    <property type="component" value="Unassembled WGS sequence"/>
</dbReference>
<dbReference type="GO" id="GO:0003720">
    <property type="term" value="F:telomerase activity"/>
    <property type="evidence" value="ECO:0007669"/>
    <property type="project" value="InterPro"/>
</dbReference>
<evidence type="ECO:0000256" key="13">
    <source>
        <dbReference type="RuleBase" id="RU365061"/>
    </source>
</evidence>
<dbReference type="Gene3D" id="1.10.357.90">
    <property type="match status" value="1"/>
</dbReference>
<evidence type="ECO:0000256" key="6">
    <source>
        <dbReference type="ARBA" id="ARBA00022695"/>
    </source>
</evidence>
<keyword evidence="9 13" id="KW-0779">Telomere</keyword>
<keyword evidence="8 13" id="KW-0460">Magnesium</keyword>
<evidence type="ECO:0000256" key="7">
    <source>
        <dbReference type="ARBA" id="ARBA00022723"/>
    </source>
</evidence>
<keyword evidence="5 13" id="KW-0808">Transferase</keyword>
<evidence type="ECO:0000256" key="10">
    <source>
        <dbReference type="ARBA" id="ARBA00022918"/>
    </source>
</evidence>
<keyword evidence="10 13" id="KW-0695">RNA-directed DNA polymerase</keyword>
<dbReference type="Gene3D" id="3.30.70.2630">
    <property type="match status" value="1"/>
</dbReference>
<dbReference type="PRINTS" id="PR01365">
    <property type="entry name" value="TELOMERASERT"/>
</dbReference>
<dbReference type="CDD" id="cd01648">
    <property type="entry name" value="TERT"/>
    <property type="match status" value="1"/>
</dbReference>
<organism evidence="16 17">
    <name type="scientific">Ensete ventricosum</name>
    <name type="common">Abyssinian banana</name>
    <name type="synonym">Musa ensete</name>
    <dbReference type="NCBI Taxonomy" id="4639"/>
    <lineage>
        <taxon>Eukaryota</taxon>
        <taxon>Viridiplantae</taxon>
        <taxon>Streptophyta</taxon>
        <taxon>Embryophyta</taxon>
        <taxon>Tracheophyta</taxon>
        <taxon>Spermatophyta</taxon>
        <taxon>Magnoliopsida</taxon>
        <taxon>Liliopsida</taxon>
        <taxon>Zingiberales</taxon>
        <taxon>Musaceae</taxon>
        <taxon>Ensete</taxon>
    </lineage>
</organism>
<dbReference type="Gene3D" id="1.10.132.70">
    <property type="match status" value="1"/>
</dbReference>
<dbReference type="EC" id="2.7.7.49" evidence="2 13"/>
<dbReference type="PROSITE" id="PS50878">
    <property type="entry name" value="RT_POL"/>
    <property type="match status" value="1"/>
</dbReference>
<dbReference type="FunFam" id="3.30.70.2630:FF:000002">
    <property type="entry name" value="Telomerase reverse transcriptase"/>
    <property type="match status" value="1"/>
</dbReference>
<protein>
    <recommendedName>
        <fullName evidence="3 13">Telomerase reverse transcriptase</fullName>
        <ecNumber evidence="2 13">2.7.7.49</ecNumber>
    </recommendedName>
    <alternativeName>
        <fullName evidence="13">Telomerase catalytic subunit</fullName>
    </alternativeName>
</protein>
<comment type="subcellular location">
    <subcellularLocation>
        <location evidence="13">Nucleus</location>
    </subcellularLocation>
    <subcellularLocation>
        <location evidence="13">Chromosome</location>
        <location evidence="13">Telomere</location>
    </subcellularLocation>
</comment>
<accession>A0AAV8P5J3</accession>
<dbReference type="InterPro" id="IPR003545">
    <property type="entry name" value="Telomerase_RT"/>
</dbReference>
<dbReference type="InterPro" id="IPR000477">
    <property type="entry name" value="RT_dom"/>
</dbReference>
<evidence type="ECO:0000256" key="4">
    <source>
        <dbReference type="ARBA" id="ARBA00022454"/>
    </source>
</evidence>
<dbReference type="EMBL" id="JAQQAF010000008">
    <property type="protein sequence ID" value="KAJ8466351.1"/>
    <property type="molecule type" value="Genomic_DNA"/>
</dbReference>
<dbReference type="Pfam" id="PF21399">
    <property type="entry name" value="TERT_C"/>
    <property type="match status" value="1"/>
</dbReference>
<keyword evidence="4 13" id="KW-0158">Chromosome</keyword>
<evidence type="ECO:0000256" key="9">
    <source>
        <dbReference type="ARBA" id="ARBA00022895"/>
    </source>
</evidence>
<evidence type="ECO:0000256" key="2">
    <source>
        <dbReference type="ARBA" id="ARBA00012493"/>
    </source>
</evidence>
<reference evidence="16 17" key="1">
    <citation type="submission" date="2022-12" db="EMBL/GenBank/DDBJ databases">
        <title>Chromosome-scale assembly of the Ensete ventricosum genome.</title>
        <authorList>
            <person name="Dussert Y."/>
            <person name="Stocks J."/>
            <person name="Wendawek A."/>
            <person name="Woldeyes F."/>
            <person name="Nichols R.A."/>
            <person name="Borrell J.S."/>
        </authorList>
    </citation>
    <scope>NUCLEOTIDE SEQUENCE [LARGE SCALE GENOMIC DNA]</scope>
    <source>
        <strain evidence="17">cv. Maze</strain>
        <tissue evidence="16">Seeds</tissue>
    </source>
</reference>
<evidence type="ECO:0000256" key="3">
    <source>
        <dbReference type="ARBA" id="ARBA00016182"/>
    </source>
</evidence>
<evidence type="ECO:0000256" key="11">
    <source>
        <dbReference type="ARBA" id="ARBA00023242"/>
    </source>
</evidence>
<keyword evidence="17" id="KW-1185">Reference proteome</keyword>
<evidence type="ECO:0000259" key="15">
    <source>
        <dbReference type="PROSITE" id="PS50878"/>
    </source>
</evidence>
<evidence type="ECO:0000256" key="12">
    <source>
        <dbReference type="ARBA" id="ARBA00048173"/>
    </source>
</evidence>
<dbReference type="GO" id="GO:0000781">
    <property type="term" value="C:chromosome, telomeric region"/>
    <property type="evidence" value="ECO:0007669"/>
    <property type="project" value="UniProtKB-SubCell"/>
</dbReference>
<sequence length="1535" mass="176020">MAKKRKRQRKWLRRVPAALRRVYGDLVQTLEAAILSLLPPSPSSPTECRCRGRLCLGCCTPPYLLRQDDPPDYRILLTRGLCVLSCDAPPPPRVFHGDDAPQRVLVRKVRELILDNKLETMNVLCNGHNKESHFNIAGKFLCTSTWDLLLHRIGFQLMVFLLRFSSIFIPVRNKSYYQVTGHPMDKIYEGSKFLKATSTSSNRQPFFPEAMQNMGCLRSLKRKRGDMSGRSNMGAAAVSVCSKSKYLGGKRDNGSKTNCGKFERVGGRTEVVQFDGGEPNIKILCDHDSSQNTLSKCGGPILHDSVFESYFDKLHLEKLKSPCTKCHNSEKESICTDMPGLCLSRKARKHGRLYSWQRRRKYKGPEENIPGQKNKIRLQMKFLDSDCSLYHWPSEPPVSASTEEDIMKDFEITASKDTEASREKCSHLMLSQDMYQGQIPFSTKKTHHRPRSETNDGSERQHHASLKNLSIQPLDFEESSLYNNRFIPNKLFPEEFDSSASKNQLNLHSHFEEVGSMCFYCLIMQSSQKVEIRDQIDRSFIFYNRSSADTVFPKNHILNILKPNNRSAIRLMKHIFGFPDRSKKFRTCTDCSIGCAIESQCLYHFLLGLLKSLIRNAHRCQCKKLLLKHCIQTSKLHSMDENRSNSEVVVQNSSMKMKNEGWPSAQEASSVFSSATACTEAICFAKKQPYHGPKAGTQSSLMNILNENAESQYASCHMLSDKLSQANLHHDDRPSDLVLIESYSKHHQVVSFIWAVCRSIVPVSLLGNSSCWKSLQRNISKFVKLHRFEKFYVKQCIHGVQMSCFHFLSKVRSSECSCNGNSRSEFGGSIRKDSKEPCNSKMILVGNLFSRWMRWFFFDMIVPIISANFYVTERESRKHELFYYPKPVWRTLVQHAIASLEGDKFKLLDQEFVRHIISKRTFGFSKLKFLPKNKCLRLLTKLGVSSIVRFSNPEFGSRYCSIGDKEKAAMHQKYKSAQERGFAQCRFANSALRKVYAILRRVKVERPEILGSSVFDYNDVHQKLYQFLSKIKSRTSKMPEIYIVVADVLKAFDSIDQDMLTSILKDIFQNDEYVMGKHVEISCRKKSLRILHGHVYCDYSSSNSCDSVSEPSVSAGSILIDQGISLRIQKEKLLYLLQELLKSNILQVGQNFYLQKVGISQGSVLSCLLCSYYYAHMERSLILPYLQRSRSDLVVSSSKYTINERTTELANSAISGVESLKYNMACLGRADITDLGKNNLLSFTEHHATEVNTIASDKQCSTSGEYLLLRLIDDFIFLSTSKEQATRFFNRMTRGFRAYNCYMNKKKFGTNFGMTQNHGLINRIYSGADGILFLPWSGLLINCETLEIQADYTRYFGINIRSTLTIKLHAKPCYLLKEKLLDFVKIRCHPIFYDSNINSPATVSLNAYQAFLLCAMKFHCYIHSMQDVTKLKPSYLLEIIERSFRCMYKHIMKLMHDMLHRFGVHPSLGLPKREVLWLGLSAYICVIRKKQSRYKELLSLLRARIAMYGNIEGVSSHLRYAVDESHSSFFSRIKF</sequence>
<dbReference type="GO" id="GO:0007004">
    <property type="term" value="P:telomere maintenance via telomerase"/>
    <property type="evidence" value="ECO:0007669"/>
    <property type="project" value="TreeGrafter"/>
</dbReference>
<keyword evidence="6 13" id="KW-0548">Nucleotidyltransferase</keyword>
<dbReference type="Pfam" id="PF12009">
    <property type="entry name" value="Telomerase_RBD"/>
    <property type="match status" value="1"/>
</dbReference>
<gene>
    <name evidence="16" type="ORF">OPV22_028903</name>
</gene>